<comment type="caution">
    <text evidence="2">The sequence shown here is derived from an EMBL/GenBank/DDBJ whole genome shotgun (WGS) entry which is preliminary data.</text>
</comment>
<gene>
    <name evidence="2" type="ORF">AB6A40_010435</name>
</gene>
<dbReference type="EMBL" id="JBGFUD010013492">
    <property type="protein sequence ID" value="MFH4983726.1"/>
    <property type="molecule type" value="Genomic_DNA"/>
</dbReference>
<evidence type="ECO:0000313" key="2">
    <source>
        <dbReference type="EMBL" id="MFH4983726.1"/>
    </source>
</evidence>
<organism evidence="2 3">
    <name type="scientific">Gnathostoma spinigerum</name>
    <dbReference type="NCBI Taxonomy" id="75299"/>
    <lineage>
        <taxon>Eukaryota</taxon>
        <taxon>Metazoa</taxon>
        <taxon>Ecdysozoa</taxon>
        <taxon>Nematoda</taxon>
        <taxon>Chromadorea</taxon>
        <taxon>Rhabditida</taxon>
        <taxon>Spirurina</taxon>
        <taxon>Gnathostomatomorpha</taxon>
        <taxon>Gnathostomatoidea</taxon>
        <taxon>Gnathostomatidae</taxon>
        <taxon>Gnathostoma</taxon>
    </lineage>
</organism>
<evidence type="ECO:0000313" key="3">
    <source>
        <dbReference type="Proteomes" id="UP001608902"/>
    </source>
</evidence>
<name>A0ABD6F150_9BILA</name>
<dbReference type="AlphaFoldDB" id="A0ABD6F150"/>
<dbReference type="Proteomes" id="UP001608902">
    <property type="component" value="Unassembled WGS sequence"/>
</dbReference>
<proteinExistence type="predicted"/>
<reference evidence="2 3" key="1">
    <citation type="submission" date="2024-08" db="EMBL/GenBank/DDBJ databases">
        <title>Gnathostoma spinigerum genome.</title>
        <authorList>
            <person name="Gonzalez-Bertolin B."/>
            <person name="Monzon S."/>
            <person name="Zaballos A."/>
            <person name="Jimenez P."/>
            <person name="Dekumyoy P."/>
            <person name="Varona S."/>
            <person name="Cuesta I."/>
            <person name="Sumanam S."/>
            <person name="Adisakwattana P."/>
            <person name="Gasser R.B."/>
            <person name="Hernandez-Gonzalez A."/>
            <person name="Young N.D."/>
            <person name="Perteguer M.J."/>
        </authorList>
    </citation>
    <scope>NUCLEOTIDE SEQUENCE [LARGE SCALE GENOMIC DNA]</scope>
    <source>
        <strain evidence="2">AL3</strain>
        <tissue evidence="2">Liver</tissue>
    </source>
</reference>
<keyword evidence="3" id="KW-1185">Reference proteome</keyword>
<feature type="region of interest" description="Disordered" evidence="1">
    <location>
        <begin position="1"/>
        <end position="21"/>
    </location>
</feature>
<accession>A0ABD6F150</accession>
<evidence type="ECO:0000256" key="1">
    <source>
        <dbReference type="SAM" id="MobiDB-lite"/>
    </source>
</evidence>
<protein>
    <submittedName>
        <fullName evidence="2">Uncharacterized protein</fullName>
    </submittedName>
</protein>
<sequence length="162" mass="18046">MSESGEDSDSKSGSTVRPVGISVSRDTGTKVDIILRTGGLRKRHSIFLALANAFKKPSHPSKLCENAVINEFNLTQFSLKFSIDVRTESKKKRKGNANRVETYTCHIRRFPSRVNPDSVSFEVLEPASGNCFILMTVMKVDGFDVNWKEFQDRNGTIDASTV</sequence>